<dbReference type="EMBL" id="KE164206">
    <property type="protein sequence ID" value="EPQ16046.1"/>
    <property type="molecule type" value="Genomic_DNA"/>
</dbReference>
<feature type="region of interest" description="Disordered" evidence="2">
    <location>
        <begin position="1"/>
        <end position="27"/>
    </location>
</feature>
<dbReference type="FunFam" id="2.60.40.3180:FF:000004">
    <property type="entry name" value="Transcription factor COE1"/>
    <property type="match status" value="1"/>
</dbReference>
<comment type="subcellular location">
    <subcellularLocation>
        <location evidence="1">Nucleus</location>
    </subcellularLocation>
</comment>
<keyword evidence="1" id="KW-0862">Zinc</keyword>
<dbReference type="PANTHER" id="PTHR10747">
    <property type="entry name" value="TRANSCRIPTION FACTOR COE FAMILY MEMBER"/>
    <property type="match status" value="1"/>
</dbReference>
<dbReference type="eggNOG" id="KOG3836">
    <property type="taxonomic scope" value="Eukaryota"/>
</dbReference>
<keyword evidence="1" id="KW-0805">Transcription regulation</keyword>
<dbReference type="GO" id="GO:0003677">
    <property type="term" value="F:DNA binding"/>
    <property type="evidence" value="ECO:0007669"/>
    <property type="project" value="UniProtKB-KW"/>
</dbReference>
<dbReference type="GO" id="GO:0008270">
    <property type="term" value="F:zinc ion binding"/>
    <property type="evidence" value="ECO:0007669"/>
    <property type="project" value="UniProtKB-KW"/>
</dbReference>
<evidence type="ECO:0000259" key="3">
    <source>
        <dbReference type="Pfam" id="PF16422"/>
    </source>
</evidence>
<keyword evidence="1" id="KW-0539">Nucleus</keyword>
<protein>
    <submittedName>
        <fullName evidence="4">Transcription factor COE3</fullName>
    </submittedName>
</protein>
<dbReference type="GO" id="GO:0005634">
    <property type="term" value="C:nucleus"/>
    <property type="evidence" value="ECO:0007669"/>
    <property type="project" value="UniProtKB-SubCell"/>
</dbReference>
<gene>
    <name evidence="4" type="ORF">D623_10024821</name>
</gene>
<name>S7NFK7_MYOBR</name>
<reference evidence="4 5" key="1">
    <citation type="journal article" date="2013" name="Nat. Commun.">
        <title>Genome analysis reveals insights into physiology and longevity of the Brandt's bat Myotis brandtii.</title>
        <authorList>
            <person name="Seim I."/>
            <person name="Fang X."/>
            <person name="Xiong Z."/>
            <person name="Lobanov A.V."/>
            <person name="Huang Z."/>
            <person name="Ma S."/>
            <person name="Feng Y."/>
            <person name="Turanov A.A."/>
            <person name="Zhu Y."/>
            <person name="Lenz T.L."/>
            <person name="Gerashchenko M.V."/>
            <person name="Fan D."/>
            <person name="Hee Yim S."/>
            <person name="Yao X."/>
            <person name="Jordan D."/>
            <person name="Xiong Y."/>
            <person name="Ma Y."/>
            <person name="Lyapunov A.N."/>
            <person name="Chen G."/>
            <person name="Kulakova O.I."/>
            <person name="Sun Y."/>
            <person name="Lee S.G."/>
            <person name="Bronson R.T."/>
            <person name="Moskalev A.A."/>
            <person name="Sunyaev S.R."/>
            <person name="Zhang G."/>
            <person name="Krogh A."/>
            <person name="Wang J."/>
            <person name="Gladyshev V.N."/>
        </authorList>
    </citation>
    <scope>NUCLEOTIDE SEQUENCE [LARGE SCALE GENOMIC DNA]</scope>
</reference>
<evidence type="ECO:0000256" key="2">
    <source>
        <dbReference type="SAM" id="MobiDB-lite"/>
    </source>
</evidence>
<keyword evidence="1" id="KW-0217">Developmental protein</keyword>
<organism evidence="4 5">
    <name type="scientific">Myotis brandtii</name>
    <name type="common">Brandt's bat</name>
    <dbReference type="NCBI Taxonomy" id="109478"/>
    <lineage>
        <taxon>Eukaryota</taxon>
        <taxon>Metazoa</taxon>
        <taxon>Chordata</taxon>
        <taxon>Craniata</taxon>
        <taxon>Vertebrata</taxon>
        <taxon>Euteleostomi</taxon>
        <taxon>Mammalia</taxon>
        <taxon>Eutheria</taxon>
        <taxon>Laurasiatheria</taxon>
        <taxon>Chiroptera</taxon>
        <taxon>Yangochiroptera</taxon>
        <taxon>Vespertilionidae</taxon>
        <taxon>Myotis</taxon>
    </lineage>
</organism>
<sequence length="174" mass="19672">MRTATIPGKRPRVQKAPESGVEDCSQAAAWGARPGLRVLTPRPGPEPRKGINLWPRLISTGRPGEEPVLFRGCGAHALYDRQGQPVEIERTAFVDFVEKEKEPNNEKTNNSIHYKLHLLYSNEVRTEQDLYVRFIDSMTKQAIVYEGQDKNPEMCRVLLTHEIMCGGGWRETGT</sequence>
<feature type="domain" description="Transcription factor COE DNA-binding" evidence="3">
    <location>
        <begin position="77"/>
        <end position="166"/>
    </location>
</feature>
<dbReference type="Pfam" id="PF16422">
    <property type="entry name" value="COE1_DBD"/>
    <property type="match status" value="1"/>
</dbReference>
<dbReference type="Proteomes" id="UP000052978">
    <property type="component" value="Unassembled WGS sequence"/>
</dbReference>
<dbReference type="InterPro" id="IPR032200">
    <property type="entry name" value="COE_DBD"/>
</dbReference>
<keyword evidence="1" id="KW-0804">Transcription</keyword>
<dbReference type="InterPro" id="IPR038173">
    <property type="entry name" value="COE_DBD_sf"/>
</dbReference>
<dbReference type="GO" id="GO:0006355">
    <property type="term" value="P:regulation of DNA-templated transcription"/>
    <property type="evidence" value="ECO:0007669"/>
    <property type="project" value="InterPro"/>
</dbReference>
<comment type="similarity">
    <text evidence="1">Belongs to the COE family.</text>
</comment>
<dbReference type="AlphaFoldDB" id="S7NFK7"/>
<keyword evidence="1" id="KW-0863">Zinc-finger</keyword>
<evidence type="ECO:0000313" key="5">
    <source>
        <dbReference type="Proteomes" id="UP000052978"/>
    </source>
</evidence>
<proteinExistence type="inferred from homology"/>
<dbReference type="InterPro" id="IPR003523">
    <property type="entry name" value="Transcription_factor_COE"/>
</dbReference>
<accession>S7NFK7</accession>
<keyword evidence="5" id="KW-1185">Reference proteome</keyword>
<evidence type="ECO:0000313" key="4">
    <source>
        <dbReference type="EMBL" id="EPQ16046.1"/>
    </source>
</evidence>
<evidence type="ECO:0000256" key="1">
    <source>
        <dbReference type="RuleBase" id="RU004489"/>
    </source>
</evidence>
<keyword evidence="1" id="KW-0238">DNA-binding</keyword>
<keyword evidence="1" id="KW-0479">Metal-binding</keyword>
<dbReference type="Gene3D" id="2.60.40.3180">
    <property type="entry name" value="Transcription factor COE1, DNA-binding domain"/>
    <property type="match status" value="1"/>
</dbReference>